<keyword evidence="1 4" id="KW-0378">Hydrolase</keyword>
<feature type="domain" description="AB hydrolase-1" evidence="3">
    <location>
        <begin position="60"/>
        <end position="300"/>
    </location>
</feature>
<accession>A0A6A7NBV2</accession>
<sequence length="315" mass="35075">MNKIGISMLARMACMVFACVVMSASAQTLSQEGEKSLENSVKIVRVHNLDFPVLDVGKGPVVLLLHGFPDSHRVWRKQVAPLVRAGYRVVAPDLRGYGDAPILPNVADYSINKVLGDVVGLLDALNIPQARVVGHDWGAAVAWYLAAFFPDRVERLMVMSVGAPWTPEFSSIEQREKSWYGLFFQFEGVAEATLRKNDWALLRGLARNEGDIDAAIAHFSRPGALTAALNWYRANSKPQMPAPDGTPPQALPKVRANVTGVWSEQDHYLTEEQMQASGGEVLGRWRYQRLDRAGHWMMLEQPRQVSELILDFLAR</sequence>
<dbReference type="InterPro" id="IPR000073">
    <property type="entry name" value="AB_hydrolase_1"/>
</dbReference>
<reference evidence="4 5" key="1">
    <citation type="submission" date="2019-10" db="EMBL/GenBank/DDBJ databases">
        <title>Two novel species isolated from a subtropical stream in China.</title>
        <authorList>
            <person name="Lu H."/>
        </authorList>
    </citation>
    <scope>NUCLEOTIDE SEQUENCE [LARGE SCALE GENOMIC DNA]</scope>
    <source>
        <strain evidence="4 5">FT29W</strain>
    </source>
</reference>
<keyword evidence="2" id="KW-0732">Signal</keyword>
<gene>
    <name evidence="4" type="ORF">GEV02_30510</name>
</gene>
<feature type="signal peptide" evidence="2">
    <location>
        <begin position="1"/>
        <end position="26"/>
    </location>
</feature>
<proteinExistence type="predicted"/>
<feature type="chain" id="PRO_5025514644" evidence="2">
    <location>
        <begin position="27"/>
        <end position="315"/>
    </location>
</feature>
<dbReference type="PRINTS" id="PR00111">
    <property type="entry name" value="ABHYDROLASE"/>
</dbReference>
<evidence type="ECO:0000259" key="3">
    <source>
        <dbReference type="Pfam" id="PF00561"/>
    </source>
</evidence>
<protein>
    <submittedName>
        <fullName evidence="4">Alpha/beta fold hydrolase</fullName>
    </submittedName>
</protein>
<dbReference type="AlphaFoldDB" id="A0A6A7NBV2"/>
<dbReference type="PRINTS" id="PR00412">
    <property type="entry name" value="EPOXHYDRLASE"/>
</dbReference>
<dbReference type="Pfam" id="PF00561">
    <property type="entry name" value="Abhydrolase_1"/>
    <property type="match status" value="1"/>
</dbReference>
<organism evidence="4 5">
    <name type="scientific">Rugamonas aquatica</name>
    <dbReference type="NCBI Taxonomy" id="2743357"/>
    <lineage>
        <taxon>Bacteria</taxon>
        <taxon>Pseudomonadati</taxon>
        <taxon>Pseudomonadota</taxon>
        <taxon>Betaproteobacteria</taxon>
        <taxon>Burkholderiales</taxon>
        <taxon>Oxalobacteraceae</taxon>
        <taxon>Telluria group</taxon>
        <taxon>Rugamonas</taxon>
    </lineage>
</organism>
<dbReference type="PANTHER" id="PTHR43329">
    <property type="entry name" value="EPOXIDE HYDROLASE"/>
    <property type="match status" value="1"/>
</dbReference>
<dbReference type="GO" id="GO:0016787">
    <property type="term" value="F:hydrolase activity"/>
    <property type="evidence" value="ECO:0007669"/>
    <property type="project" value="UniProtKB-KW"/>
</dbReference>
<dbReference type="RefSeq" id="WP_152841571.1">
    <property type="nucleotide sequence ID" value="NZ_WHUG01000021.1"/>
</dbReference>
<name>A0A6A7NBV2_9BURK</name>
<dbReference type="InterPro" id="IPR000639">
    <property type="entry name" value="Epox_hydrolase-like"/>
</dbReference>
<evidence type="ECO:0000256" key="2">
    <source>
        <dbReference type="SAM" id="SignalP"/>
    </source>
</evidence>
<dbReference type="Proteomes" id="UP000440498">
    <property type="component" value="Unassembled WGS sequence"/>
</dbReference>
<evidence type="ECO:0000313" key="5">
    <source>
        <dbReference type="Proteomes" id="UP000440498"/>
    </source>
</evidence>
<dbReference type="SUPFAM" id="SSF53474">
    <property type="entry name" value="alpha/beta-Hydrolases"/>
    <property type="match status" value="1"/>
</dbReference>
<dbReference type="Gene3D" id="3.40.50.1820">
    <property type="entry name" value="alpha/beta hydrolase"/>
    <property type="match status" value="1"/>
</dbReference>
<dbReference type="EMBL" id="WHUG01000021">
    <property type="protein sequence ID" value="MQA42474.1"/>
    <property type="molecule type" value="Genomic_DNA"/>
</dbReference>
<dbReference type="InterPro" id="IPR029058">
    <property type="entry name" value="AB_hydrolase_fold"/>
</dbReference>
<evidence type="ECO:0000256" key="1">
    <source>
        <dbReference type="ARBA" id="ARBA00022801"/>
    </source>
</evidence>
<comment type="caution">
    <text evidence="4">The sequence shown here is derived from an EMBL/GenBank/DDBJ whole genome shotgun (WGS) entry which is preliminary data.</text>
</comment>
<keyword evidence="5" id="KW-1185">Reference proteome</keyword>
<evidence type="ECO:0000313" key="4">
    <source>
        <dbReference type="EMBL" id="MQA42474.1"/>
    </source>
</evidence>